<dbReference type="EMBL" id="JAJGCB010000019">
    <property type="protein sequence ID" value="KAJ8988269.1"/>
    <property type="molecule type" value="Genomic_DNA"/>
</dbReference>
<dbReference type="Proteomes" id="UP001161757">
    <property type="component" value="Unassembled WGS sequence"/>
</dbReference>
<dbReference type="PANTHER" id="PTHR31591">
    <property type="entry name" value="UPF0613 PROTEIN PB24D3.06C"/>
    <property type="match status" value="1"/>
</dbReference>
<dbReference type="PANTHER" id="PTHR31591:SF1">
    <property type="entry name" value="UPF0613 PROTEIN PB24D3.06C"/>
    <property type="match status" value="1"/>
</dbReference>
<evidence type="ECO:0000313" key="2">
    <source>
        <dbReference type="Proteomes" id="UP001161757"/>
    </source>
</evidence>
<dbReference type="Gene3D" id="3.40.50.1820">
    <property type="entry name" value="alpha/beta hydrolase"/>
    <property type="match status" value="1"/>
</dbReference>
<organism evidence="1 2">
    <name type="scientific">Exophiala dermatitidis</name>
    <name type="common">Black yeast-like fungus</name>
    <name type="synonym">Wangiella dermatitidis</name>
    <dbReference type="NCBI Taxonomy" id="5970"/>
    <lineage>
        <taxon>Eukaryota</taxon>
        <taxon>Fungi</taxon>
        <taxon>Dikarya</taxon>
        <taxon>Ascomycota</taxon>
        <taxon>Pezizomycotina</taxon>
        <taxon>Eurotiomycetes</taxon>
        <taxon>Chaetothyriomycetidae</taxon>
        <taxon>Chaetothyriales</taxon>
        <taxon>Herpotrichiellaceae</taxon>
        <taxon>Exophiala</taxon>
    </lineage>
</organism>
<evidence type="ECO:0000313" key="1">
    <source>
        <dbReference type="EMBL" id="KAJ8988269.1"/>
    </source>
</evidence>
<proteinExistence type="predicted"/>
<accession>A0AAN6EPC5</accession>
<dbReference type="SUPFAM" id="SSF53474">
    <property type="entry name" value="alpha/beta-Hydrolases"/>
    <property type="match status" value="1"/>
</dbReference>
<name>A0AAN6EPC5_EXODE</name>
<gene>
    <name evidence="1" type="ORF">HRR80_007685</name>
</gene>
<dbReference type="InterPro" id="IPR029058">
    <property type="entry name" value="AB_hydrolase_fold"/>
</dbReference>
<evidence type="ECO:0008006" key="3">
    <source>
        <dbReference type="Google" id="ProtNLM"/>
    </source>
</evidence>
<dbReference type="InterPro" id="IPR013744">
    <property type="entry name" value="SidJ"/>
</dbReference>
<dbReference type="Pfam" id="PF08538">
    <property type="entry name" value="DUF1749"/>
    <property type="match status" value="1"/>
</dbReference>
<dbReference type="AlphaFoldDB" id="A0AAN6EPC5"/>
<comment type="caution">
    <text evidence="1">The sequence shown here is derived from an EMBL/GenBank/DDBJ whole genome shotgun (WGS) entry which is preliminary data.</text>
</comment>
<sequence length="401" mass="43519">METVLHIYHPKRQLLLLEYANRSSSSATNANVQSQPLAQSTSTPTNVLLFVGGMYDVFRSPSYIEDLAALFPRDIPGQKWRVMHVQLSSSGKCFGLYDLDRDVDEISTAITFIRSQITHSSTSPIVLMGHSTGCQDLLHYLVSPIKTSNGDRPTISGAIFQAPVSDREALLLDMSTDPATRQSYETCLAIAESTPPEHHKTTILPLHFSRQCMGPAPLTVSRFLSLASPGSPVNPGMDDYFSSDLSDRRLLDTFGRIGQAKHLHGTSTSTDNKRGVLFLPSGSDEHVPPSIDKSLLLARWKRAIETGSDGQLASLSPHSQIVKNALHDISGESIDARTARLIDMRGSVLRYLHDVVGDVGYGGHDEHSPWAIYERDRSAIEAERAGAGGTGSGGSGSGVRL</sequence>
<protein>
    <recommendedName>
        <fullName evidence="3">DUF1749-domain-containing protein</fullName>
    </recommendedName>
</protein>
<reference evidence="1" key="1">
    <citation type="submission" date="2023-01" db="EMBL/GenBank/DDBJ databases">
        <title>Exophiala dermititidis isolated from Cystic Fibrosis Patient.</title>
        <authorList>
            <person name="Kurbessoian T."/>
            <person name="Crocker A."/>
            <person name="Murante D."/>
            <person name="Hogan D.A."/>
            <person name="Stajich J.E."/>
        </authorList>
    </citation>
    <scope>NUCLEOTIDE SEQUENCE</scope>
    <source>
        <strain evidence="1">Ex8</strain>
    </source>
</reference>